<protein>
    <recommendedName>
        <fullName evidence="5">EF-hand domain-containing protein</fullName>
    </recommendedName>
</protein>
<keyword evidence="4" id="KW-1185">Reference proteome</keyword>
<name>A0AAD2D936_EUPCR</name>
<evidence type="ECO:0000256" key="2">
    <source>
        <dbReference type="SAM" id="MobiDB-lite"/>
    </source>
</evidence>
<dbReference type="EMBL" id="CAMPGE010026503">
    <property type="protein sequence ID" value="CAI2384186.1"/>
    <property type="molecule type" value="Genomic_DNA"/>
</dbReference>
<reference evidence="3" key="1">
    <citation type="submission" date="2023-07" db="EMBL/GenBank/DDBJ databases">
        <authorList>
            <consortium name="AG Swart"/>
            <person name="Singh M."/>
            <person name="Singh A."/>
            <person name="Seah K."/>
            <person name="Emmerich C."/>
        </authorList>
    </citation>
    <scope>NUCLEOTIDE SEQUENCE</scope>
    <source>
        <strain evidence="3">DP1</strain>
    </source>
</reference>
<accession>A0AAD2D936</accession>
<evidence type="ECO:0000313" key="4">
    <source>
        <dbReference type="Proteomes" id="UP001295684"/>
    </source>
</evidence>
<dbReference type="SUPFAM" id="SSF47473">
    <property type="entry name" value="EF-hand"/>
    <property type="match status" value="1"/>
</dbReference>
<organism evidence="3 4">
    <name type="scientific">Euplotes crassus</name>
    <dbReference type="NCBI Taxonomy" id="5936"/>
    <lineage>
        <taxon>Eukaryota</taxon>
        <taxon>Sar</taxon>
        <taxon>Alveolata</taxon>
        <taxon>Ciliophora</taxon>
        <taxon>Intramacronucleata</taxon>
        <taxon>Spirotrichea</taxon>
        <taxon>Hypotrichia</taxon>
        <taxon>Euplotida</taxon>
        <taxon>Euplotidae</taxon>
        <taxon>Moneuplotes</taxon>
    </lineage>
</organism>
<feature type="region of interest" description="Disordered" evidence="2">
    <location>
        <begin position="217"/>
        <end position="257"/>
    </location>
</feature>
<dbReference type="PROSITE" id="PS00018">
    <property type="entry name" value="EF_HAND_1"/>
    <property type="match status" value="1"/>
</dbReference>
<evidence type="ECO:0000256" key="1">
    <source>
        <dbReference type="ARBA" id="ARBA00022837"/>
    </source>
</evidence>
<feature type="region of interest" description="Disordered" evidence="2">
    <location>
        <begin position="489"/>
        <end position="509"/>
    </location>
</feature>
<evidence type="ECO:0000313" key="3">
    <source>
        <dbReference type="EMBL" id="CAI2384186.1"/>
    </source>
</evidence>
<dbReference type="Proteomes" id="UP001295684">
    <property type="component" value="Unassembled WGS sequence"/>
</dbReference>
<proteinExistence type="predicted"/>
<dbReference type="AlphaFoldDB" id="A0AAD2D936"/>
<feature type="compositionally biased region" description="Polar residues" evidence="2">
    <location>
        <begin position="489"/>
        <end position="503"/>
    </location>
</feature>
<dbReference type="InterPro" id="IPR018247">
    <property type="entry name" value="EF_Hand_1_Ca_BS"/>
</dbReference>
<comment type="caution">
    <text evidence="3">The sequence shown here is derived from an EMBL/GenBank/DDBJ whole genome shotgun (WGS) entry which is preliminary data.</text>
</comment>
<evidence type="ECO:0008006" key="5">
    <source>
        <dbReference type="Google" id="ProtNLM"/>
    </source>
</evidence>
<sequence length="565" mass="65428">MEGVEYYTQTPYGLRAIRDIHKSSPNTKLNRVAPLRSSRAKEARIRSPRRYLSGYEATHLLAEEYNSAQKQKHLSRERTDNDQVIITPNLSTHRPVGSTISNLQESAYKRSAQKDPISPFSSAKKCQSQAVMSNYKTVDERSPVAKRLEMKYYDNKNAYQKPYIVTNEPEMPPWHPHKAQTKSSRILDSALSRYVPDYTPFQPNPPKGIKSHSILKIPTSKVGPPSSRHTSRSNRRSSLNTSRQHPEDSYRSITTGFDGMTESFQNLDLGTGRSERDHSSSYAAPTCLSFKKSQRKLLYPVIKCFMEQIKILREIEQLKIELCSTEDFNLPDAYKLFSLNKIPTLLKHEFLKGCQSFGIITRKKEKLLYIFERYLPKNSNKLPFQNFCKMFKPFDAEWGREMEVKKPLYQKGFPKDRKKVFGFVTNQVIVRLLARHVKAELQFRALQKHCNATIDDPQRCFKLMSKQNSGNRLVRQRSILKNPIKNLSCKNGTPGRSTKPSSGRTKEPEERVYEYIDQEIILKRFQQFSMDVETNDIGMLVELYDRSGTNRISYVDFLYQLLGIE</sequence>
<dbReference type="Gene3D" id="1.10.238.10">
    <property type="entry name" value="EF-hand"/>
    <property type="match status" value="1"/>
</dbReference>
<dbReference type="InterPro" id="IPR011992">
    <property type="entry name" value="EF-hand-dom_pair"/>
</dbReference>
<gene>
    <name evidence="3" type="ORF">ECRASSUSDP1_LOCUS25708</name>
</gene>
<keyword evidence="1" id="KW-0106">Calcium</keyword>